<comment type="caution">
    <text evidence="2">The sequence shown here is derived from an EMBL/GenBank/DDBJ whole genome shotgun (WGS) entry which is preliminary data.</text>
</comment>
<keyword evidence="1" id="KW-1133">Transmembrane helix</keyword>
<name>A0AAD9DEF3_9STRA</name>
<evidence type="ECO:0000313" key="3">
    <source>
        <dbReference type="Proteomes" id="UP001224775"/>
    </source>
</evidence>
<feature type="transmembrane region" description="Helical" evidence="1">
    <location>
        <begin position="12"/>
        <end position="30"/>
    </location>
</feature>
<reference evidence="2" key="1">
    <citation type="submission" date="2023-06" db="EMBL/GenBank/DDBJ databases">
        <title>Survivors Of The Sea: Transcriptome response of Skeletonema marinoi to long-term dormancy.</title>
        <authorList>
            <person name="Pinder M.I.M."/>
            <person name="Kourtchenko O."/>
            <person name="Robertson E.K."/>
            <person name="Larsson T."/>
            <person name="Maumus F."/>
            <person name="Osuna-Cruz C.M."/>
            <person name="Vancaester E."/>
            <person name="Stenow R."/>
            <person name="Vandepoele K."/>
            <person name="Ploug H."/>
            <person name="Bruchert V."/>
            <person name="Godhe A."/>
            <person name="Topel M."/>
        </authorList>
    </citation>
    <scope>NUCLEOTIDE SEQUENCE</scope>
    <source>
        <strain evidence="2">R05AC</strain>
    </source>
</reference>
<protein>
    <submittedName>
        <fullName evidence="2">Uncharacterized protein</fullName>
    </submittedName>
</protein>
<evidence type="ECO:0000256" key="1">
    <source>
        <dbReference type="SAM" id="Phobius"/>
    </source>
</evidence>
<accession>A0AAD9DEF3</accession>
<proteinExistence type="predicted"/>
<keyword evidence="1" id="KW-0472">Membrane</keyword>
<evidence type="ECO:0000313" key="2">
    <source>
        <dbReference type="EMBL" id="KAK1744162.1"/>
    </source>
</evidence>
<sequence>MDKRLKSTLDYVFGGPFLPVRVAATIPWFFKYRGLVVRTAYFSPLREKFPILNRVVSLLTSWVFANLAFVGWATYQMVKLASIRAGVVPPAMQDFTSLLIG</sequence>
<dbReference type="EMBL" id="JATAAI010000007">
    <property type="protein sequence ID" value="KAK1744162.1"/>
    <property type="molecule type" value="Genomic_DNA"/>
</dbReference>
<dbReference type="Proteomes" id="UP001224775">
    <property type="component" value="Unassembled WGS sequence"/>
</dbReference>
<keyword evidence="3" id="KW-1185">Reference proteome</keyword>
<feature type="transmembrane region" description="Helical" evidence="1">
    <location>
        <begin position="51"/>
        <end position="75"/>
    </location>
</feature>
<organism evidence="2 3">
    <name type="scientific">Skeletonema marinoi</name>
    <dbReference type="NCBI Taxonomy" id="267567"/>
    <lineage>
        <taxon>Eukaryota</taxon>
        <taxon>Sar</taxon>
        <taxon>Stramenopiles</taxon>
        <taxon>Ochrophyta</taxon>
        <taxon>Bacillariophyta</taxon>
        <taxon>Coscinodiscophyceae</taxon>
        <taxon>Thalassiosirophycidae</taxon>
        <taxon>Thalassiosirales</taxon>
        <taxon>Skeletonemataceae</taxon>
        <taxon>Skeletonema</taxon>
        <taxon>Skeletonema marinoi-dohrnii complex</taxon>
    </lineage>
</organism>
<keyword evidence="1" id="KW-0812">Transmembrane</keyword>
<dbReference type="AlphaFoldDB" id="A0AAD9DEF3"/>
<gene>
    <name evidence="2" type="ORF">QTG54_004695</name>
</gene>